<proteinExistence type="inferred from homology"/>
<dbReference type="InterPro" id="IPR034660">
    <property type="entry name" value="DinB/YfiT-like"/>
</dbReference>
<dbReference type="EC" id="1.14.99.50" evidence="6"/>
<sequence length="898" mass="98188">MTSTDPVRDRCVTSAAAVGTDPEVEVDSRAAALAWIADTCLSLRTPRLVGAEVEWFTDDRDGHRPSVPALAAALGDAAPQTIAPHSPHRPLPGGSRVTVEPGGQLELSSAPASGAADLIAALRADERHLRDLVGAYGLTLRAGAHDRSRPAERVLDSRRYALMAQHFARIGPHGIDMMTNTAAVQVSIDAGSSADQVRQRWRAAHLIGPALVAAFADTSGTDWSSTRLRAWANLDGPRTGLDGSGVGAHHDPFVDYPKWALQAPMLCLRTLDAGMIAPPAGASFDDWLSGGLDHLVGRRPTFADLRYHLTTLFPMVRPQGHLELRYLDAPASGRWDVPVAVVCALFADPQVTAQASAIGAALDVDWVTAARVGLTDPLIASAAAQLLDLATAPTASAVTPLHIPHRTTSGGVAVTTTPADRSDPERPAPAAQPSGSETEQMRTMMFHVLSQARERTRGLTESVDDRDLVAQHSPIMSPLVWDLAHIGNQEELWLVRDVGGHDAVRRDIDDLYDAFKHPRNTRPALPLLRPDEARSYVDSVRDKAFDVLGSSALSGSRLLEGGFAFSMIAQHEQQHDETMLATHQLRAGERVLADEPTPSASATDHPHLSAHERDEVIVPAGPFTMGTSTHLWALDNERPAHQVDVEAFAIDRYPVTNGDFLEFMDDGGYERAQLWTSRGWRHRSENSLRAPKFWEYDSGIGWYTRIFGELSPVEYDRPVVHVSWFEADAYARWAGRRLPTEPEWEKAACYDPATDTSWVYPWGDTAPSLFSPNSLCEYANLGQRHLQPAAVGAYPRGASPLGVHQMLGDVWEWTSSDFLPYPGFAAFPYAEYSEVFFGGDYKVLRGGSFGTSPTAIRNTFRNWDHPIRRQIFSGFRCARTVHDEQSSASVYSERSERP</sequence>
<evidence type="ECO:0000259" key="9">
    <source>
        <dbReference type="Pfam" id="PF12867"/>
    </source>
</evidence>
<feature type="domain" description="Sulfatase-modifying factor enzyme-like" evidence="8">
    <location>
        <begin position="613"/>
        <end position="879"/>
    </location>
</feature>
<dbReference type="GO" id="GO:0004357">
    <property type="term" value="F:glutamate-cysteine ligase activity"/>
    <property type="evidence" value="ECO:0007669"/>
    <property type="project" value="UniProtKB-UniRule"/>
</dbReference>
<dbReference type="Gene3D" id="3.90.1580.10">
    <property type="entry name" value="paralog of FGE (formylglycine-generating enzyme)"/>
    <property type="match status" value="1"/>
</dbReference>
<keyword evidence="2 6" id="KW-0408">Iron</keyword>
<dbReference type="SUPFAM" id="SSF109854">
    <property type="entry name" value="DinB/YfiT-like putative metalloenzymes"/>
    <property type="match status" value="1"/>
</dbReference>
<dbReference type="InterPro" id="IPR024775">
    <property type="entry name" value="DinB-like"/>
</dbReference>
<dbReference type="GO" id="GO:0005506">
    <property type="term" value="F:iron ion binding"/>
    <property type="evidence" value="ECO:0007669"/>
    <property type="project" value="UniProtKB-UniRule"/>
</dbReference>
<dbReference type="EMBL" id="BMGC01000016">
    <property type="protein sequence ID" value="GGB35123.1"/>
    <property type="molecule type" value="Genomic_DNA"/>
</dbReference>
<dbReference type="HAMAP" id="MF_02034">
    <property type="entry name" value="EgtA"/>
    <property type="match status" value="1"/>
</dbReference>
<accession>A0A916T7S3</accession>
<dbReference type="AlphaFoldDB" id="A0A916T7S3"/>
<dbReference type="PANTHER" id="PTHR23150:SF36">
    <property type="entry name" value="HERCYNINE OXYGENASE"/>
    <property type="match status" value="1"/>
</dbReference>
<reference evidence="10" key="2">
    <citation type="submission" date="2020-09" db="EMBL/GenBank/DDBJ databases">
        <authorList>
            <person name="Sun Q."/>
            <person name="Zhou Y."/>
        </authorList>
    </citation>
    <scope>NUCLEOTIDE SEQUENCE</scope>
    <source>
        <strain evidence="10">CGMCC 1.12827</strain>
    </source>
</reference>
<keyword evidence="6" id="KW-0503">Monooxygenase</keyword>
<feature type="region of interest" description="Disordered" evidence="7">
    <location>
        <begin position="80"/>
        <end position="102"/>
    </location>
</feature>
<feature type="binding site" evidence="6">
    <location>
        <position position="575"/>
    </location>
    <ligand>
        <name>Fe cation</name>
        <dbReference type="ChEBI" id="CHEBI:24875"/>
    </ligand>
</feature>
<dbReference type="HAMAP" id="MF_02035">
    <property type="entry name" value="EgtB"/>
    <property type="match status" value="1"/>
</dbReference>
<evidence type="ECO:0000256" key="4">
    <source>
        <dbReference type="ARBA" id="ARBA00048819"/>
    </source>
</evidence>
<evidence type="ECO:0000313" key="10">
    <source>
        <dbReference type="EMBL" id="GGB35123.1"/>
    </source>
</evidence>
<organism evidence="10 11">
    <name type="scientific">Gordonia jinhuaensis</name>
    <dbReference type="NCBI Taxonomy" id="1517702"/>
    <lineage>
        <taxon>Bacteria</taxon>
        <taxon>Bacillati</taxon>
        <taxon>Actinomycetota</taxon>
        <taxon>Actinomycetes</taxon>
        <taxon>Mycobacteriales</taxon>
        <taxon>Gordoniaceae</taxon>
        <taxon>Gordonia</taxon>
    </lineage>
</organism>
<feature type="binding site" evidence="6">
    <location>
        <position position="485"/>
    </location>
    <ligand>
        <name>Fe cation</name>
        <dbReference type="ChEBI" id="CHEBI:24875"/>
    </ligand>
</feature>
<dbReference type="Pfam" id="PF03781">
    <property type="entry name" value="FGE-sulfatase"/>
    <property type="match status" value="1"/>
</dbReference>
<feature type="binding site" evidence="6">
    <location>
        <position position="864"/>
    </location>
    <ligand>
        <name>gamma-L-glutamyl-L-cysteine</name>
        <dbReference type="ChEBI" id="CHEBI:58173"/>
    </ligand>
</feature>
<comment type="pathway">
    <text evidence="3 6">Amino-acid biosynthesis; ergothioneine biosynthesis.</text>
</comment>
<dbReference type="InterPro" id="IPR006336">
    <property type="entry name" value="GCS2"/>
</dbReference>
<keyword evidence="5" id="KW-0067">ATP-binding</keyword>
<dbReference type="NCBIfam" id="TIGR03440">
    <property type="entry name" value="egtB_TIGR03440"/>
    <property type="match status" value="1"/>
</dbReference>
<dbReference type="GO" id="GO:0005524">
    <property type="term" value="F:ATP binding"/>
    <property type="evidence" value="ECO:0007669"/>
    <property type="project" value="UniProtKB-UniRule"/>
</dbReference>
<name>A0A916T7S3_9ACTN</name>
<evidence type="ECO:0000313" key="11">
    <source>
        <dbReference type="Proteomes" id="UP000621454"/>
    </source>
</evidence>
<evidence type="ECO:0000256" key="3">
    <source>
        <dbReference type="ARBA" id="ARBA00037882"/>
    </source>
</evidence>
<comment type="function">
    <text evidence="6">Catalyzes the oxidative sulfurization of hercynine (N-alpha,N-alpha,N-alpha-trimethyl-L-histidine) into hercynyl-gamma-L-glutamyl-L-cysteine sulfoxide, a step in the biosynthesis pathway of ergothioneine.</text>
</comment>
<evidence type="ECO:0000259" key="8">
    <source>
        <dbReference type="Pfam" id="PF03781"/>
    </source>
</evidence>
<keyword evidence="5" id="KW-0436">Ligase</keyword>
<dbReference type="SUPFAM" id="SSF55931">
    <property type="entry name" value="Glutamine synthetase/guanido kinase"/>
    <property type="match status" value="1"/>
</dbReference>
<keyword evidence="11" id="KW-1185">Reference proteome</keyword>
<feature type="region of interest" description="Disordered" evidence="7">
    <location>
        <begin position="400"/>
        <end position="440"/>
    </location>
</feature>
<comment type="catalytic activity">
    <reaction evidence="6">
        <text>gamma-L-glutamyl-L-cysteine + hercynine + O2 = gamma-L-glutamyl-hercynylcysteine S-oxide + H2O</text>
        <dbReference type="Rhea" id="RHEA:42672"/>
        <dbReference type="ChEBI" id="CHEBI:15377"/>
        <dbReference type="ChEBI" id="CHEBI:15379"/>
        <dbReference type="ChEBI" id="CHEBI:15781"/>
        <dbReference type="ChEBI" id="CHEBI:58173"/>
        <dbReference type="ChEBI" id="CHEBI:82703"/>
        <dbReference type="EC" id="1.14.99.50"/>
    </reaction>
</comment>
<keyword evidence="5" id="KW-0547">Nucleotide-binding</keyword>
<dbReference type="SUPFAM" id="SSF56436">
    <property type="entry name" value="C-type lectin-like"/>
    <property type="match status" value="1"/>
</dbReference>
<keyword evidence="6" id="KW-0479">Metal-binding</keyword>
<evidence type="ECO:0000256" key="6">
    <source>
        <dbReference type="HAMAP-Rule" id="MF_02035"/>
    </source>
</evidence>
<dbReference type="InterPro" id="IPR017806">
    <property type="entry name" value="EgtB"/>
</dbReference>
<dbReference type="InterPro" id="IPR016187">
    <property type="entry name" value="CTDL_fold"/>
</dbReference>
<dbReference type="GO" id="GO:0044875">
    <property type="term" value="F:gamma-glutamyl hercynylcysteine sulfoxide synthase activity"/>
    <property type="evidence" value="ECO:0007669"/>
    <property type="project" value="UniProtKB-EC"/>
</dbReference>
<dbReference type="InterPro" id="IPR051043">
    <property type="entry name" value="Sulfatase_Mod_Factor_Kinase"/>
</dbReference>
<comment type="similarity">
    <text evidence="6">Belongs to the EgtB family.</text>
</comment>
<evidence type="ECO:0000256" key="1">
    <source>
        <dbReference type="ARBA" id="ARBA00023002"/>
    </source>
</evidence>
<dbReference type="InterPro" id="IPR005532">
    <property type="entry name" value="SUMF_dom"/>
</dbReference>
<comment type="similarity">
    <text evidence="5">Belongs to the glutamate--cysteine ligase type 2 family. EgtA subfamily.</text>
</comment>
<dbReference type="InterPro" id="IPR017809">
    <property type="entry name" value="EgtA_Actinobacteria"/>
</dbReference>
<comment type="cofactor">
    <cofactor evidence="6">
        <name>Fe(2+)</name>
        <dbReference type="ChEBI" id="CHEBI:29033"/>
    </cofactor>
</comment>
<feature type="binding site" evidence="6">
    <location>
        <position position="868"/>
    </location>
    <ligand>
        <name>gamma-L-glutamyl-L-cysteine</name>
        <dbReference type="ChEBI" id="CHEBI:58173"/>
    </ligand>
</feature>
<keyword evidence="1 6" id="KW-0560">Oxidoreductase</keyword>
<dbReference type="EC" id="6.3.2.2" evidence="5"/>
<dbReference type="Proteomes" id="UP000621454">
    <property type="component" value="Unassembled WGS sequence"/>
</dbReference>
<feature type="compositionally biased region" description="Polar residues" evidence="7">
    <location>
        <begin position="406"/>
        <end position="419"/>
    </location>
</feature>
<reference evidence="10" key="1">
    <citation type="journal article" date="2014" name="Int. J. Syst. Evol. Microbiol.">
        <title>Complete genome sequence of Corynebacterium casei LMG S-19264T (=DSM 44701T), isolated from a smear-ripened cheese.</title>
        <authorList>
            <consortium name="US DOE Joint Genome Institute (JGI-PGF)"/>
            <person name="Walter F."/>
            <person name="Albersmeier A."/>
            <person name="Kalinowski J."/>
            <person name="Ruckert C."/>
        </authorList>
    </citation>
    <scope>NUCLEOTIDE SEQUENCE</scope>
    <source>
        <strain evidence="10">CGMCC 1.12827</strain>
    </source>
</reference>
<feature type="domain" description="DinB-like" evidence="9">
    <location>
        <begin position="449"/>
        <end position="579"/>
    </location>
</feature>
<comment type="function">
    <text evidence="5">Catalyzes the synthesis of gamma-glutamylcysteine (gamma-GC). This compound is used as substrate for the biosynthesis of the low-molecular thiol compound ergothioneine.</text>
</comment>
<dbReference type="Pfam" id="PF12867">
    <property type="entry name" value="DinB_2"/>
    <property type="match status" value="1"/>
</dbReference>
<dbReference type="Gene3D" id="1.20.120.450">
    <property type="entry name" value="dinb family like domain"/>
    <property type="match status" value="1"/>
</dbReference>
<comment type="catalytic activity">
    <reaction evidence="4 5">
        <text>L-cysteine + L-glutamate + ATP = gamma-L-glutamyl-L-cysteine + ADP + phosphate + H(+)</text>
        <dbReference type="Rhea" id="RHEA:13285"/>
        <dbReference type="ChEBI" id="CHEBI:15378"/>
        <dbReference type="ChEBI" id="CHEBI:29985"/>
        <dbReference type="ChEBI" id="CHEBI:30616"/>
        <dbReference type="ChEBI" id="CHEBI:35235"/>
        <dbReference type="ChEBI" id="CHEBI:43474"/>
        <dbReference type="ChEBI" id="CHEBI:58173"/>
        <dbReference type="ChEBI" id="CHEBI:456216"/>
        <dbReference type="EC" id="6.3.2.2"/>
    </reaction>
</comment>
<dbReference type="Gene3D" id="3.30.590.20">
    <property type="match status" value="1"/>
</dbReference>
<dbReference type="InterPro" id="IPR042095">
    <property type="entry name" value="SUMF_sf"/>
</dbReference>
<dbReference type="InterPro" id="IPR032890">
    <property type="entry name" value="EgtB_Actinobacteria"/>
</dbReference>
<dbReference type="PANTHER" id="PTHR23150">
    <property type="entry name" value="SULFATASE MODIFYING FACTOR 1, 2"/>
    <property type="match status" value="1"/>
</dbReference>
<dbReference type="InterPro" id="IPR014746">
    <property type="entry name" value="Gln_synth/guanido_kin_cat_dom"/>
</dbReference>
<feature type="binding site" evidence="6">
    <location>
        <begin position="519"/>
        <end position="522"/>
    </location>
    <ligand>
        <name>gamma-L-glutamyl-L-cysteine</name>
        <dbReference type="ChEBI" id="CHEBI:58173"/>
    </ligand>
</feature>
<evidence type="ECO:0000256" key="7">
    <source>
        <dbReference type="SAM" id="MobiDB-lite"/>
    </source>
</evidence>
<evidence type="ECO:0000256" key="5">
    <source>
        <dbReference type="HAMAP-Rule" id="MF_02034"/>
    </source>
</evidence>
<protein>
    <recommendedName>
        <fullName evidence="5 6">Multifunctional fusion protein</fullName>
    </recommendedName>
    <domain>
        <recommendedName>
            <fullName evidence="5">Glutamate--cysteine ligase EgtA</fullName>
            <ecNumber evidence="5">6.3.2.2</ecNumber>
        </recommendedName>
        <alternativeName>
            <fullName evidence="5">Gamma-glutamylcysteine synthase</fullName>
            <shortName evidence="5">GCS</shortName>
            <shortName evidence="5">Gamma-ECS</shortName>
        </alternativeName>
    </domain>
    <domain>
        <recommendedName>
            <fullName evidence="6">Hercynine oxygenase</fullName>
            <ecNumber evidence="6">1.14.99.50</ecNumber>
        </recommendedName>
        <alternativeName>
            <fullName evidence="6">Gamma-glutamyl hercynylcysteine S-oxide synthase</fullName>
        </alternativeName>
    </domain>
</protein>
<feature type="binding site" evidence="6">
    <location>
        <position position="571"/>
    </location>
    <ligand>
        <name>Fe cation</name>
        <dbReference type="ChEBI" id="CHEBI:24875"/>
    </ligand>
</feature>
<gene>
    <name evidence="5" type="primary">egtA</name>
    <name evidence="6" type="synonym">egtB</name>
    <name evidence="10" type="ORF">GCM10011489_23950</name>
</gene>
<comment type="caution">
    <text evidence="10">The sequence shown here is derived from an EMBL/GenBank/DDBJ whole genome shotgun (WGS) entry which is preliminary data.</text>
</comment>
<dbReference type="Pfam" id="PF04107">
    <property type="entry name" value="GCS2"/>
    <property type="match status" value="1"/>
</dbReference>
<evidence type="ECO:0000256" key="2">
    <source>
        <dbReference type="ARBA" id="ARBA00023004"/>
    </source>
</evidence>